<evidence type="ECO:0000256" key="1">
    <source>
        <dbReference type="ARBA" id="ARBA00004370"/>
    </source>
</evidence>
<evidence type="ECO:0000313" key="8">
    <source>
        <dbReference type="Proteomes" id="UP001338125"/>
    </source>
</evidence>
<dbReference type="InterPro" id="IPR050307">
    <property type="entry name" value="Sterol_Desaturase_Related"/>
</dbReference>
<accession>A0ABR0SZ55</accession>
<gene>
    <name evidence="7" type="ORF">PT974_02807</name>
</gene>
<evidence type="ECO:0000256" key="3">
    <source>
        <dbReference type="ARBA" id="ARBA00022989"/>
    </source>
</evidence>
<comment type="subcellular location">
    <subcellularLocation>
        <location evidence="1">Membrane</location>
    </subcellularLocation>
</comment>
<keyword evidence="8" id="KW-1185">Reference proteome</keyword>
<keyword evidence="3 5" id="KW-1133">Transmembrane helix</keyword>
<comment type="caution">
    <text evidence="7">The sequence shown here is derived from an EMBL/GenBank/DDBJ whole genome shotgun (WGS) entry which is preliminary data.</text>
</comment>
<keyword evidence="4 5" id="KW-0472">Membrane</keyword>
<reference evidence="7 8" key="1">
    <citation type="submission" date="2024-01" db="EMBL/GenBank/DDBJ databases">
        <title>Complete genome of Cladobotryum mycophilum ATHUM6906.</title>
        <authorList>
            <person name="Christinaki A.C."/>
            <person name="Myridakis A.I."/>
            <person name="Kouvelis V.N."/>
        </authorList>
    </citation>
    <scope>NUCLEOTIDE SEQUENCE [LARGE SCALE GENOMIC DNA]</scope>
    <source>
        <strain evidence="7 8">ATHUM6906</strain>
    </source>
</reference>
<evidence type="ECO:0000259" key="6">
    <source>
        <dbReference type="Pfam" id="PF04116"/>
    </source>
</evidence>
<name>A0ABR0SZ55_9HYPO</name>
<evidence type="ECO:0000313" key="7">
    <source>
        <dbReference type="EMBL" id="KAK5997448.1"/>
    </source>
</evidence>
<evidence type="ECO:0000256" key="2">
    <source>
        <dbReference type="ARBA" id="ARBA00022692"/>
    </source>
</evidence>
<feature type="transmembrane region" description="Helical" evidence="5">
    <location>
        <begin position="32"/>
        <end position="53"/>
    </location>
</feature>
<dbReference type="Pfam" id="PF04116">
    <property type="entry name" value="FA_hydroxylase"/>
    <property type="match status" value="1"/>
</dbReference>
<evidence type="ECO:0000256" key="4">
    <source>
        <dbReference type="ARBA" id="ARBA00023136"/>
    </source>
</evidence>
<protein>
    <submittedName>
        <fullName evidence="7">Sphingolipid C4-hydroxylase SUR2</fullName>
    </submittedName>
</protein>
<proteinExistence type="predicted"/>
<sequence length="351" mass="39990">MANHSLFDATLPPLPSYNLELKPNFFPWISDFGLSLILPVIVYWIMSLVFHLVDVLDLFPQYRLHTPEEILRRNHATRYEVARDVVIQQVIQVATGAALSMFDEPEMIGKQEYDIAVWATRVRLAQRALPGALGLLGLNASALSKSISASHPVLAGALAGGYYPMAAESGTPTFAAWEMVAANIIYHLLIPTIQFFFAIFFLDTWQYFLHRLMHINRWMYTTFHSRHHRLYVPYAYGALYNHPFEGFLLDTLGAGIGFKVTGMSVRQGICFFSFSTIKTIDDHCGYAFPWDPLQLITSNNAAYHDIHHQTWGIKANFSQPFFTFWDTLLGTKYTGPRTDRLADKKRTEKAK</sequence>
<dbReference type="InterPro" id="IPR006694">
    <property type="entry name" value="Fatty_acid_hydroxylase"/>
</dbReference>
<evidence type="ECO:0000256" key="5">
    <source>
        <dbReference type="SAM" id="Phobius"/>
    </source>
</evidence>
<keyword evidence="2 5" id="KW-0812">Transmembrane</keyword>
<dbReference type="Proteomes" id="UP001338125">
    <property type="component" value="Unassembled WGS sequence"/>
</dbReference>
<dbReference type="EMBL" id="JAVFKD010000002">
    <property type="protein sequence ID" value="KAK5997448.1"/>
    <property type="molecule type" value="Genomic_DNA"/>
</dbReference>
<feature type="domain" description="Fatty acid hydroxylase" evidence="6">
    <location>
        <begin position="196"/>
        <end position="331"/>
    </location>
</feature>
<dbReference type="PANTHER" id="PTHR11863">
    <property type="entry name" value="STEROL DESATURASE"/>
    <property type="match status" value="1"/>
</dbReference>
<organism evidence="7 8">
    <name type="scientific">Cladobotryum mycophilum</name>
    <dbReference type="NCBI Taxonomy" id="491253"/>
    <lineage>
        <taxon>Eukaryota</taxon>
        <taxon>Fungi</taxon>
        <taxon>Dikarya</taxon>
        <taxon>Ascomycota</taxon>
        <taxon>Pezizomycotina</taxon>
        <taxon>Sordariomycetes</taxon>
        <taxon>Hypocreomycetidae</taxon>
        <taxon>Hypocreales</taxon>
        <taxon>Hypocreaceae</taxon>
        <taxon>Cladobotryum</taxon>
    </lineage>
</organism>
<feature type="transmembrane region" description="Helical" evidence="5">
    <location>
        <begin position="184"/>
        <end position="209"/>
    </location>
</feature>